<organism evidence="1 2">
    <name type="scientific">Mucilaginibacter lappiensis</name>
    <dbReference type="NCBI Taxonomy" id="354630"/>
    <lineage>
        <taxon>Bacteria</taxon>
        <taxon>Pseudomonadati</taxon>
        <taxon>Bacteroidota</taxon>
        <taxon>Sphingobacteriia</taxon>
        <taxon>Sphingobacteriales</taxon>
        <taxon>Sphingobacteriaceae</taxon>
        <taxon>Mucilaginibacter</taxon>
    </lineage>
</organism>
<name>A0A1N7CI31_9SPHI</name>
<sequence>MVLFGLQFCLHWQTLIEATRCFNFIGNAIEKPQILATEAFKLSI</sequence>
<protein>
    <submittedName>
        <fullName evidence="1">Uncharacterized protein</fullName>
    </submittedName>
</protein>
<evidence type="ECO:0000313" key="2">
    <source>
        <dbReference type="Proteomes" id="UP000548326"/>
    </source>
</evidence>
<dbReference type="EMBL" id="JACHCA010000005">
    <property type="protein sequence ID" value="MBB6128143.1"/>
    <property type="molecule type" value="Genomic_DNA"/>
</dbReference>
<gene>
    <name evidence="1" type="ORF">HDF22_002256</name>
</gene>
<accession>A0A1N7CI31</accession>
<dbReference type="Proteomes" id="UP000548326">
    <property type="component" value="Unassembled WGS sequence"/>
</dbReference>
<reference evidence="1 2" key="1">
    <citation type="submission" date="2020-08" db="EMBL/GenBank/DDBJ databases">
        <title>Genomic Encyclopedia of Type Strains, Phase IV (KMG-V): Genome sequencing to study the core and pangenomes of soil and plant-associated prokaryotes.</title>
        <authorList>
            <person name="Whitman W."/>
        </authorList>
    </citation>
    <scope>NUCLEOTIDE SEQUENCE [LARGE SCALE GENOMIC DNA]</scope>
    <source>
        <strain evidence="1 2">MP601</strain>
    </source>
</reference>
<evidence type="ECO:0000313" key="1">
    <source>
        <dbReference type="EMBL" id="MBB6128143.1"/>
    </source>
</evidence>
<proteinExistence type="predicted"/>
<dbReference type="STRING" id="354630.SAMN05421821_109175"/>
<comment type="caution">
    <text evidence="1">The sequence shown here is derived from an EMBL/GenBank/DDBJ whole genome shotgun (WGS) entry which is preliminary data.</text>
</comment>
<dbReference type="AlphaFoldDB" id="A0A1N7CI31"/>